<gene>
    <name evidence="6" type="ORF">HQ393_13695</name>
</gene>
<protein>
    <recommendedName>
        <fullName evidence="5">5-formyltetrahydrofolate cyclo-ligase</fullName>
        <ecNumber evidence="5">6.3.3.2</ecNumber>
    </recommendedName>
</protein>
<dbReference type="GO" id="GO:0005524">
    <property type="term" value="F:ATP binding"/>
    <property type="evidence" value="ECO:0007669"/>
    <property type="project" value="UniProtKB-KW"/>
</dbReference>
<keyword evidence="5" id="KW-0479">Metal-binding</keyword>
<dbReference type="KEGG" id="chiz:HQ393_13695"/>
<comment type="catalytic activity">
    <reaction evidence="5">
        <text>(6S)-5-formyl-5,6,7,8-tetrahydrofolate + ATP = (6R)-5,10-methenyltetrahydrofolate + ADP + phosphate</text>
        <dbReference type="Rhea" id="RHEA:10488"/>
        <dbReference type="ChEBI" id="CHEBI:30616"/>
        <dbReference type="ChEBI" id="CHEBI:43474"/>
        <dbReference type="ChEBI" id="CHEBI:57455"/>
        <dbReference type="ChEBI" id="CHEBI:57457"/>
        <dbReference type="ChEBI" id="CHEBI:456216"/>
        <dbReference type="EC" id="6.3.3.2"/>
    </reaction>
</comment>
<dbReference type="GO" id="GO:0009396">
    <property type="term" value="P:folic acid-containing compound biosynthetic process"/>
    <property type="evidence" value="ECO:0007669"/>
    <property type="project" value="TreeGrafter"/>
</dbReference>
<feature type="binding site" evidence="4">
    <location>
        <begin position="137"/>
        <end position="145"/>
    </location>
    <ligand>
        <name>ATP</name>
        <dbReference type="ChEBI" id="CHEBI:30616"/>
    </ligand>
</feature>
<feature type="binding site" evidence="4">
    <location>
        <position position="55"/>
    </location>
    <ligand>
        <name>substrate</name>
    </ligand>
</feature>
<dbReference type="PIRSF" id="PIRSF006806">
    <property type="entry name" value="FTHF_cligase"/>
    <property type="match status" value="1"/>
</dbReference>
<dbReference type="EMBL" id="CP058627">
    <property type="protein sequence ID" value="QLG89212.1"/>
    <property type="molecule type" value="Genomic_DNA"/>
</dbReference>
<keyword evidence="5" id="KW-0460">Magnesium</keyword>
<name>A0A7H9BLD6_9NEIS</name>
<dbReference type="GO" id="GO:0035999">
    <property type="term" value="P:tetrahydrofolate interconversion"/>
    <property type="evidence" value="ECO:0007669"/>
    <property type="project" value="TreeGrafter"/>
</dbReference>
<accession>A0A7H9BLD6</accession>
<keyword evidence="7" id="KW-1185">Reference proteome</keyword>
<evidence type="ECO:0000313" key="7">
    <source>
        <dbReference type="Proteomes" id="UP000509597"/>
    </source>
</evidence>
<dbReference type="RefSeq" id="WP_179355708.1">
    <property type="nucleotide sequence ID" value="NZ_CP058627.1"/>
</dbReference>
<dbReference type="InterPro" id="IPR002698">
    <property type="entry name" value="FTHF_cligase"/>
</dbReference>
<evidence type="ECO:0000256" key="4">
    <source>
        <dbReference type="PIRSR" id="PIRSR006806-1"/>
    </source>
</evidence>
<dbReference type="InterPro" id="IPR024185">
    <property type="entry name" value="FTHF_cligase-like_sf"/>
</dbReference>
<dbReference type="GO" id="GO:0030272">
    <property type="term" value="F:5-formyltetrahydrofolate cyclo-ligase activity"/>
    <property type="evidence" value="ECO:0007669"/>
    <property type="project" value="UniProtKB-EC"/>
</dbReference>
<comment type="cofactor">
    <cofactor evidence="5">
        <name>Mg(2+)</name>
        <dbReference type="ChEBI" id="CHEBI:18420"/>
    </cofactor>
</comment>
<dbReference type="GO" id="GO:0046872">
    <property type="term" value="F:metal ion binding"/>
    <property type="evidence" value="ECO:0007669"/>
    <property type="project" value="UniProtKB-KW"/>
</dbReference>
<dbReference type="NCBIfam" id="TIGR02727">
    <property type="entry name" value="MTHFS_bact"/>
    <property type="match status" value="1"/>
</dbReference>
<dbReference type="PANTHER" id="PTHR23407">
    <property type="entry name" value="ATPASE INHIBITOR/5-FORMYLTETRAHYDROFOLATE CYCLO-LIGASE"/>
    <property type="match status" value="1"/>
</dbReference>
<dbReference type="InterPro" id="IPR037171">
    <property type="entry name" value="NagB/RpiA_transferase-like"/>
</dbReference>
<keyword evidence="2 4" id="KW-0547">Nucleotide-binding</keyword>
<sequence length="202" mass="23239">MLQSNPPTNPELRRQLRQARLAISPVDRLASAWSITRSQPILNRLRRGKKIALYVPVGGEFPTWPLILTALHRGCQVFLPQTPQRGRQLRFVRLDARSSWSLGKFNIPVPNHTEQCRPKDLDTVFVPLLGFDHQLARMGQGGGYYDSTFAFRRLRRTWQQPKLIGLAFQIQQVANLPVNTWDLRLDALQTECNYLHPALHQT</sequence>
<evidence type="ECO:0000256" key="5">
    <source>
        <dbReference type="RuleBase" id="RU361279"/>
    </source>
</evidence>
<dbReference type="AlphaFoldDB" id="A0A7H9BLD6"/>
<dbReference type="PANTHER" id="PTHR23407:SF1">
    <property type="entry name" value="5-FORMYLTETRAHYDROFOLATE CYCLO-LIGASE"/>
    <property type="match status" value="1"/>
</dbReference>
<reference evidence="6 7" key="1">
    <citation type="submission" date="2020-07" db="EMBL/GenBank/DDBJ databases">
        <title>Complete genome sequence of Chitinibacter sp. 2T18.</title>
        <authorList>
            <person name="Bae J.-W."/>
            <person name="Choi J.-W."/>
        </authorList>
    </citation>
    <scope>NUCLEOTIDE SEQUENCE [LARGE SCALE GENOMIC DNA]</scope>
    <source>
        <strain evidence="6 7">2T18</strain>
    </source>
</reference>
<evidence type="ECO:0000256" key="1">
    <source>
        <dbReference type="ARBA" id="ARBA00010638"/>
    </source>
</evidence>
<evidence type="ECO:0000256" key="3">
    <source>
        <dbReference type="ARBA" id="ARBA00022840"/>
    </source>
</evidence>
<keyword evidence="3 4" id="KW-0067">ATP-binding</keyword>
<comment type="similarity">
    <text evidence="1 5">Belongs to the 5-formyltetrahydrofolate cyclo-ligase family.</text>
</comment>
<dbReference type="SUPFAM" id="SSF100950">
    <property type="entry name" value="NagB/RpiA/CoA transferase-like"/>
    <property type="match status" value="1"/>
</dbReference>
<evidence type="ECO:0000313" key="6">
    <source>
        <dbReference type="EMBL" id="QLG89212.1"/>
    </source>
</evidence>
<dbReference type="Pfam" id="PF01812">
    <property type="entry name" value="5-FTHF_cyc-lig"/>
    <property type="match status" value="1"/>
</dbReference>
<proteinExistence type="inferred from homology"/>
<keyword evidence="6" id="KW-0436">Ligase</keyword>
<feature type="binding site" evidence="4">
    <location>
        <position position="60"/>
    </location>
    <ligand>
        <name>substrate</name>
    </ligand>
</feature>
<organism evidence="6 7">
    <name type="scientific">Chitinibacter bivalviorum</name>
    <dbReference type="NCBI Taxonomy" id="2739434"/>
    <lineage>
        <taxon>Bacteria</taxon>
        <taxon>Pseudomonadati</taxon>
        <taxon>Pseudomonadota</taxon>
        <taxon>Betaproteobacteria</taxon>
        <taxon>Neisseriales</taxon>
        <taxon>Chitinibacteraceae</taxon>
        <taxon>Chitinibacter</taxon>
    </lineage>
</organism>
<dbReference type="Gene3D" id="3.40.50.10420">
    <property type="entry name" value="NagB/RpiA/CoA transferase-like"/>
    <property type="match status" value="1"/>
</dbReference>
<dbReference type="EC" id="6.3.3.2" evidence="5"/>
<evidence type="ECO:0000256" key="2">
    <source>
        <dbReference type="ARBA" id="ARBA00022741"/>
    </source>
</evidence>
<dbReference type="Proteomes" id="UP000509597">
    <property type="component" value="Chromosome"/>
</dbReference>